<keyword evidence="3" id="KW-1185">Reference proteome</keyword>
<sequence>MERDKDKGKGMERQASRSRTGNEEKNSTFENGCMGIEEFLSQLNACESFKRENAHEIQSSVTPKTMKHSKLMLFVKPAHQRSTLQLYPLSADARNMGNILALTKKRTMLVTPKFFTPTTPH</sequence>
<proteinExistence type="predicted"/>
<feature type="compositionally biased region" description="Basic and acidic residues" evidence="1">
    <location>
        <begin position="1"/>
        <end position="27"/>
    </location>
</feature>
<reference evidence="2 3" key="1">
    <citation type="journal article" date="2024" name="Ann. Entomol. Soc. Am.">
        <title>Genomic analyses of the southern and eastern yellowjacket wasps (Hymenoptera: Vespidae) reveal evolutionary signatures of social life.</title>
        <authorList>
            <person name="Catto M.A."/>
            <person name="Caine P.B."/>
            <person name="Orr S.E."/>
            <person name="Hunt B.G."/>
            <person name="Goodisman M.A.D."/>
        </authorList>
    </citation>
    <scope>NUCLEOTIDE SEQUENCE [LARGE SCALE GENOMIC DNA]</scope>
    <source>
        <strain evidence="2">233</strain>
        <tissue evidence="2">Head and thorax</tissue>
    </source>
</reference>
<gene>
    <name evidence="2" type="ORF">V1478_011655</name>
</gene>
<evidence type="ECO:0000313" key="2">
    <source>
        <dbReference type="EMBL" id="KAL2719236.1"/>
    </source>
</evidence>
<organism evidence="2 3">
    <name type="scientific">Vespula squamosa</name>
    <name type="common">Southern yellow jacket</name>
    <name type="synonym">Wasp</name>
    <dbReference type="NCBI Taxonomy" id="30214"/>
    <lineage>
        <taxon>Eukaryota</taxon>
        <taxon>Metazoa</taxon>
        <taxon>Ecdysozoa</taxon>
        <taxon>Arthropoda</taxon>
        <taxon>Hexapoda</taxon>
        <taxon>Insecta</taxon>
        <taxon>Pterygota</taxon>
        <taxon>Neoptera</taxon>
        <taxon>Endopterygota</taxon>
        <taxon>Hymenoptera</taxon>
        <taxon>Apocrita</taxon>
        <taxon>Aculeata</taxon>
        <taxon>Vespoidea</taxon>
        <taxon>Vespidae</taxon>
        <taxon>Vespinae</taxon>
        <taxon>Vespula</taxon>
    </lineage>
</organism>
<dbReference type="AlphaFoldDB" id="A0ABD2AF31"/>
<comment type="caution">
    <text evidence="2">The sequence shown here is derived from an EMBL/GenBank/DDBJ whole genome shotgun (WGS) entry which is preliminary data.</text>
</comment>
<evidence type="ECO:0000256" key="1">
    <source>
        <dbReference type="SAM" id="MobiDB-lite"/>
    </source>
</evidence>
<evidence type="ECO:0000313" key="3">
    <source>
        <dbReference type="Proteomes" id="UP001607302"/>
    </source>
</evidence>
<accession>A0ABD2AF31</accession>
<dbReference type="Proteomes" id="UP001607302">
    <property type="component" value="Unassembled WGS sequence"/>
</dbReference>
<feature type="region of interest" description="Disordered" evidence="1">
    <location>
        <begin position="1"/>
        <end position="29"/>
    </location>
</feature>
<protein>
    <submittedName>
        <fullName evidence="2">Uncharacterized protein</fullName>
    </submittedName>
</protein>
<dbReference type="EMBL" id="JAUDFV010000151">
    <property type="protein sequence ID" value="KAL2719236.1"/>
    <property type="molecule type" value="Genomic_DNA"/>
</dbReference>
<name>A0ABD2AF31_VESSQ</name>